<dbReference type="Proteomes" id="UP000694925">
    <property type="component" value="Unplaced"/>
</dbReference>
<gene>
    <name evidence="2" type="primary">LOC113463845</name>
</gene>
<accession>A0AAJ7RWE4</accession>
<evidence type="ECO:0000313" key="1">
    <source>
        <dbReference type="Proteomes" id="UP000694925"/>
    </source>
</evidence>
<proteinExistence type="predicted"/>
<reference evidence="2" key="1">
    <citation type="submission" date="2025-08" db="UniProtKB">
        <authorList>
            <consortium name="RefSeq"/>
        </authorList>
    </citation>
    <scope>IDENTIFICATION</scope>
    <source>
        <tissue evidence="2">Whole body</tissue>
    </source>
</reference>
<name>A0AAJ7RWE4_9HYME</name>
<sequence length="349" mass="40729">MSVKLRHFRSRSTSDILDEERSQKNSVSLENKYKTYSFVDCKKDNCEQRKEHLTRKSQNFVKKLIASLEGTNEVCKADDEFLTTYYRRNDEFYLNSDYSCVTKSKASDEIEKTGTRSTILDVTMDKLSLQDFKQEQNTKSKFVKNASIYVNGNKNILLQKCSNIRDIKYTESCKCEKENGSKINEQQKFVDTESIQMKREGLLLGINGNNEQQRFLDFCSSFNSSILQVDSQNRSDAQDSCISKQKKNTKRNMLERIFFVNKEDKCSVKKLHGDIHTKKLNRNKTFKDFITSMIKRKKSGNEEKSQFFMSNGRVLENLTMFDSKSSRKLPTVPYFQDVVFQEDKKGDLK</sequence>
<protein>
    <submittedName>
        <fullName evidence="2">Uncharacterized protein LOC113463845</fullName>
    </submittedName>
</protein>
<keyword evidence="1" id="KW-1185">Reference proteome</keyword>
<organism evidence="1 2">
    <name type="scientific">Ceratina calcarata</name>
    <dbReference type="NCBI Taxonomy" id="156304"/>
    <lineage>
        <taxon>Eukaryota</taxon>
        <taxon>Metazoa</taxon>
        <taxon>Ecdysozoa</taxon>
        <taxon>Arthropoda</taxon>
        <taxon>Hexapoda</taxon>
        <taxon>Insecta</taxon>
        <taxon>Pterygota</taxon>
        <taxon>Neoptera</taxon>
        <taxon>Endopterygota</taxon>
        <taxon>Hymenoptera</taxon>
        <taxon>Apocrita</taxon>
        <taxon>Aculeata</taxon>
        <taxon>Apoidea</taxon>
        <taxon>Anthophila</taxon>
        <taxon>Apidae</taxon>
        <taxon>Ceratina</taxon>
        <taxon>Zadontomerus</taxon>
    </lineage>
</organism>
<dbReference type="GeneID" id="113463845"/>
<dbReference type="RefSeq" id="XP_026666532.1">
    <property type="nucleotide sequence ID" value="XM_026810731.1"/>
</dbReference>
<evidence type="ECO:0000313" key="2">
    <source>
        <dbReference type="RefSeq" id="XP_026666532.1"/>
    </source>
</evidence>
<dbReference type="AlphaFoldDB" id="A0AAJ7RWE4"/>
<dbReference type="KEGG" id="ccal:113463845"/>